<evidence type="ECO:0000256" key="13">
    <source>
        <dbReference type="ARBA" id="ARBA00022777"/>
    </source>
</evidence>
<dbReference type="Gene3D" id="3.40.50.300">
    <property type="entry name" value="P-loop containing nucleotide triphosphate hydrolases"/>
    <property type="match status" value="1"/>
</dbReference>
<evidence type="ECO:0000313" key="18">
    <source>
        <dbReference type="EMBL" id="MDP9823915.1"/>
    </source>
</evidence>
<dbReference type="Proteomes" id="UP001240447">
    <property type="component" value="Unassembled WGS sequence"/>
</dbReference>
<comment type="pathway">
    <text evidence="6">Cofactor biosynthesis; adenosylcobalamin biosynthesis; adenosylcobalamin from cob(II)yrinate a,c-diamide: step 5/7.</text>
</comment>
<sequence>MRVLVTGGVRSGKSHHAEGLVADRVAVAYVAPGPAPTADDADWTARVAAHRARRPASWTTHETADLAGVLDAAPGPVLIDCLGTWVTALVDDADLWEAPTEKVEVHVHTALDRLVRALRERDDVVVVTNEVGWGVVPSHRSGRVFRDALGTVNRVVAAVCDEVHLVVAGRVLVL</sequence>
<dbReference type="PIRSF" id="PIRSF006135">
    <property type="entry name" value="CobU"/>
    <property type="match status" value="1"/>
</dbReference>
<reference evidence="18 19" key="1">
    <citation type="submission" date="2023-07" db="EMBL/GenBank/DDBJ databases">
        <title>Sequencing the genomes of 1000 actinobacteria strains.</title>
        <authorList>
            <person name="Klenk H.-P."/>
        </authorList>
    </citation>
    <scope>NUCLEOTIDE SEQUENCE [LARGE SCALE GENOMIC DNA]</scope>
    <source>
        <strain evidence="18 19">GD13</strain>
    </source>
</reference>
<keyword evidence="10" id="KW-0169">Cobalamin biosynthesis</keyword>
<evidence type="ECO:0000256" key="7">
    <source>
        <dbReference type="ARBA" id="ARBA00007490"/>
    </source>
</evidence>
<evidence type="ECO:0000256" key="8">
    <source>
        <dbReference type="ARBA" id="ARBA00012016"/>
    </source>
</evidence>
<keyword evidence="18" id="KW-0548">Nucleotidyltransferase</keyword>
<comment type="pathway">
    <text evidence="5">Cofactor biosynthesis; adenosylcobalamin biosynthesis; adenosylcobalamin from cob(II)yrinate a,c-diamide: step 6/7.</text>
</comment>
<evidence type="ECO:0000256" key="10">
    <source>
        <dbReference type="ARBA" id="ARBA00022573"/>
    </source>
</evidence>
<dbReference type="GO" id="GO:0043752">
    <property type="term" value="F:adenosylcobinamide kinase activity"/>
    <property type="evidence" value="ECO:0007669"/>
    <property type="project" value="UniProtKB-EC"/>
</dbReference>
<dbReference type="PANTHER" id="PTHR34848">
    <property type="match status" value="1"/>
</dbReference>
<proteinExistence type="inferred from homology"/>
<evidence type="ECO:0000256" key="9">
    <source>
        <dbReference type="ARBA" id="ARBA00012523"/>
    </source>
</evidence>
<dbReference type="SUPFAM" id="SSF52540">
    <property type="entry name" value="P-loop containing nucleoside triphosphate hydrolases"/>
    <property type="match status" value="1"/>
</dbReference>
<accession>A0ABT9NU05</accession>
<dbReference type="InterPro" id="IPR003203">
    <property type="entry name" value="CobU/CobP"/>
</dbReference>
<evidence type="ECO:0000256" key="12">
    <source>
        <dbReference type="ARBA" id="ARBA00022741"/>
    </source>
</evidence>
<evidence type="ECO:0000256" key="2">
    <source>
        <dbReference type="ARBA" id="ARBA00000711"/>
    </source>
</evidence>
<keyword evidence="19" id="KW-1185">Reference proteome</keyword>
<protein>
    <recommendedName>
        <fullName evidence="16">Adenosylcobinamide kinase</fullName>
        <ecNumber evidence="8">2.7.1.156</ecNumber>
        <ecNumber evidence="9">2.7.7.62</ecNumber>
    </recommendedName>
    <alternativeName>
        <fullName evidence="17">Adenosylcobinamide-phosphate guanylyltransferase</fullName>
    </alternativeName>
</protein>
<evidence type="ECO:0000256" key="17">
    <source>
        <dbReference type="ARBA" id="ARBA00030571"/>
    </source>
</evidence>
<evidence type="ECO:0000256" key="16">
    <source>
        <dbReference type="ARBA" id="ARBA00029570"/>
    </source>
</evidence>
<keyword evidence="15" id="KW-0342">GTP-binding</keyword>
<dbReference type="EC" id="2.7.1.156" evidence="8"/>
<dbReference type="Pfam" id="PF02283">
    <property type="entry name" value="CobU"/>
    <property type="match status" value="1"/>
</dbReference>
<comment type="similarity">
    <text evidence="7">Belongs to the CobU/CobP family.</text>
</comment>
<dbReference type="EMBL" id="JAUSQM010000001">
    <property type="protein sequence ID" value="MDP9823915.1"/>
    <property type="molecule type" value="Genomic_DNA"/>
</dbReference>
<evidence type="ECO:0000256" key="6">
    <source>
        <dbReference type="ARBA" id="ARBA00005159"/>
    </source>
</evidence>
<evidence type="ECO:0000256" key="15">
    <source>
        <dbReference type="ARBA" id="ARBA00023134"/>
    </source>
</evidence>
<organism evidence="18 19">
    <name type="scientific">Nocardioides massiliensis</name>
    <dbReference type="NCBI Taxonomy" id="1325935"/>
    <lineage>
        <taxon>Bacteria</taxon>
        <taxon>Bacillati</taxon>
        <taxon>Actinomycetota</taxon>
        <taxon>Actinomycetes</taxon>
        <taxon>Propionibacteriales</taxon>
        <taxon>Nocardioidaceae</taxon>
        <taxon>Nocardioides</taxon>
    </lineage>
</organism>
<dbReference type="PANTHER" id="PTHR34848:SF1">
    <property type="entry name" value="BIFUNCTIONAL ADENOSYLCOBALAMIN BIOSYNTHESIS PROTEIN COBU"/>
    <property type="match status" value="1"/>
</dbReference>
<dbReference type="InterPro" id="IPR027417">
    <property type="entry name" value="P-loop_NTPase"/>
</dbReference>
<keyword evidence="13 18" id="KW-0418">Kinase</keyword>
<evidence type="ECO:0000256" key="4">
    <source>
        <dbReference type="ARBA" id="ARBA00003889"/>
    </source>
</evidence>
<evidence type="ECO:0000256" key="3">
    <source>
        <dbReference type="ARBA" id="ARBA00001522"/>
    </source>
</evidence>
<gene>
    <name evidence="18" type="ORF">J2S59_003724</name>
</gene>
<name>A0ABT9NU05_9ACTN</name>
<dbReference type="NCBIfam" id="NF004469">
    <property type="entry name" value="PRK05800.1"/>
    <property type="match status" value="1"/>
</dbReference>
<evidence type="ECO:0000256" key="1">
    <source>
        <dbReference type="ARBA" id="ARBA00000312"/>
    </source>
</evidence>
<comment type="caution">
    <text evidence="18">The sequence shown here is derived from an EMBL/GenBank/DDBJ whole genome shotgun (WGS) entry which is preliminary data.</text>
</comment>
<keyword evidence="11 18" id="KW-0808">Transferase</keyword>
<evidence type="ECO:0000256" key="5">
    <source>
        <dbReference type="ARBA" id="ARBA00004692"/>
    </source>
</evidence>
<dbReference type="GO" id="GO:0008820">
    <property type="term" value="F:cobinamide phosphate guanylyltransferase activity"/>
    <property type="evidence" value="ECO:0007669"/>
    <property type="project" value="UniProtKB-EC"/>
</dbReference>
<evidence type="ECO:0000313" key="19">
    <source>
        <dbReference type="Proteomes" id="UP001240447"/>
    </source>
</evidence>
<dbReference type="EC" id="2.7.7.62" evidence="9"/>
<comment type="catalytic activity">
    <reaction evidence="1">
        <text>adenosylcob(III)inamide + ATP = adenosylcob(III)inamide phosphate + ADP + H(+)</text>
        <dbReference type="Rhea" id="RHEA:15769"/>
        <dbReference type="ChEBI" id="CHEBI:2480"/>
        <dbReference type="ChEBI" id="CHEBI:15378"/>
        <dbReference type="ChEBI" id="CHEBI:30616"/>
        <dbReference type="ChEBI" id="CHEBI:58502"/>
        <dbReference type="ChEBI" id="CHEBI:456216"/>
        <dbReference type="EC" id="2.7.1.156"/>
    </reaction>
</comment>
<keyword evidence="14" id="KW-0067">ATP-binding</keyword>
<comment type="function">
    <text evidence="4">Catalyzes ATP-dependent phosphorylation of adenosylcobinamide and addition of GMP to adenosylcobinamide phosphate.</text>
</comment>
<dbReference type="RefSeq" id="WP_068121394.1">
    <property type="nucleotide sequence ID" value="NZ_CCXJ01000364.1"/>
</dbReference>
<evidence type="ECO:0000256" key="14">
    <source>
        <dbReference type="ARBA" id="ARBA00022840"/>
    </source>
</evidence>
<comment type="catalytic activity">
    <reaction evidence="2">
        <text>adenosylcob(III)inamide phosphate + GTP + H(+) = adenosylcob(III)inamide-GDP + diphosphate</text>
        <dbReference type="Rhea" id="RHEA:22712"/>
        <dbReference type="ChEBI" id="CHEBI:15378"/>
        <dbReference type="ChEBI" id="CHEBI:33019"/>
        <dbReference type="ChEBI" id="CHEBI:37565"/>
        <dbReference type="ChEBI" id="CHEBI:58502"/>
        <dbReference type="ChEBI" id="CHEBI:60487"/>
        <dbReference type="EC" id="2.7.7.62"/>
    </reaction>
</comment>
<evidence type="ECO:0000256" key="11">
    <source>
        <dbReference type="ARBA" id="ARBA00022679"/>
    </source>
</evidence>
<keyword evidence="12" id="KW-0547">Nucleotide-binding</keyword>
<comment type="catalytic activity">
    <reaction evidence="3">
        <text>adenosylcob(III)inamide + GTP = adenosylcob(III)inamide phosphate + GDP + H(+)</text>
        <dbReference type="Rhea" id="RHEA:15765"/>
        <dbReference type="ChEBI" id="CHEBI:2480"/>
        <dbReference type="ChEBI" id="CHEBI:15378"/>
        <dbReference type="ChEBI" id="CHEBI:37565"/>
        <dbReference type="ChEBI" id="CHEBI:58189"/>
        <dbReference type="ChEBI" id="CHEBI:58502"/>
        <dbReference type="EC" id="2.7.1.156"/>
    </reaction>
</comment>